<evidence type="ECO:0000256" key="1">
    <source>
        <dbReference type="ARBA" id="ARBA00022679"/>
    </source>
</evidence>
<dbReference type="Pfam" id="PF00078">
    <property type="entry name" value="RVT_1"/>
    <property type="match status" value="2"/>
</dbReference>
<dbReference type="PANTHER" id="PTHR37984">
    <property type="entry name" value="PROTEIN CBG26694"/>
    <property type="match status" value="1"/>
</dbReference>
<reference evidence="9" key="1">
    <citation type="journal article" date="2007" name="PLoS ONE">
        <title>The first genome sequence of an elite grapevine cultivar (Pinot noir Vitis vinifera L.): coping with a highly heterozygous genome.</title>
        <authorList>
            <person name="Velasco R."/>
            <person name="Zharkikh A."/>
            <person name="Troggio M."/>
            <person name="Cartwright D.A."/>
            <person name="Cestaro A."/>
            <person name="Pruss D."/>
            <person name="Pindo M."/>
            <person name="FitzGerald L.M."/>
            <person name="Vezzulli S."/>
            <person name="Reid J."/>
            <person name="Malacarne G."/>
            <person name="Iliev D."/>
            <person name="Coppola G."/>
            <person name="Wardell B."/>
            <person name="Micheletti D."/>
            <person name="Macalma T."/>
            <person name="Facci M."/>
            <person name="Mitchell J.T."/>
            <person name="Perazzolli M."/>
            <person name="Eldredge G."/>
            <person name="Gatto P."/>
            <person name="Oyzerski R."/>
            <person name="Moretto M."/>
            <person name="Gutin N."/>
            <person name="Stefanini M."/>
            <person name="Chen Y."/>
            <person name="Segala C."/>
            <person name="Davenport C."/>
            <person name="Dematte L."/>
            <person name="Mraz A."/>
            <person name="Battilana J."/>
            <person name="Stormo K."/>
            <person name="Costa F."/>
            <person name="Tao Q."/>
            <person name="Si-Ammour A."/>
            <person name="Harkins T."/>
            <person name="Lackey A."/>
            <person name="Perbost C."/>
            <person name="Taillon B."/>
            <person name="Stella A."/>
            <person name="Solovyev V."/>
            <person name="Fawcett J.A."/>
            <person name="Sterck L."/>
            <person name="Vandepoele K."/>
            <person name="Grando S.M."/>
            <person name="Toppo S."/>
            <person name="Moser C."/>
            <person name="Lanchbury J."/>
            <person name="Bogden R."/>
            <person name="Skolnick M."/>
            <person name="Sgaramella V."/>
            <person name="Bhatnagar S.K."/>
            <person name="Fontana P."/>
            <person name="Gutin A."/>
            <person name="Van de Peer Y."/>
            <person name="Salamini F."/>
            <person name="Viola R."/>
        </authorList>
    </citation>
    <scope>NUCLEOTIDE SEQUENCE</scope>
</reference>
<dbReference type="FunFam" id="3.10.20.370:FF:000001">
    <property type="entry name" value="Retrovirus-related Pol polyprotein from transposon 17.6-like protein"/>
    <property type="match status" value="1"/>
</dbReference>
<name>A5C0C2_VITVI</name>
<protein>
    <recommendedName>
        <fullName evidence="8">Integrase catalytic domain-containing protein</fullName>
    </recommendedName>
</protein>
<feature type="region of interest" description="Disordered" evidence="7">
    <location>
        <begin position="978"/>
        <end position="1011"/>
    </location>
</feature>
<dbReference type="PROSITE" id="PS50994">
    <property type="entry name" value="INTEGRASE"/>
    <property type="match status" value="2"/>
</dbReference>
<dbReference type="GO" id="GO:0015074">
    <property type="term" value="P:DNA integration"/>
    <property type="evidence" value="ECO:0007669"/>
    <property type="project" value="InterPro"/>
</dbReference>
<dbReference type="GO" id="GO:0003676">
    <property type="term" value="F:nucleic acid binding"/>
    <property type="evidence" value="ECO:0007669"/>
    <property type="project" value="InterPro"/>
</dbReference>
<dbReference type="Pfam" id="PF00665">
    <property type="entry name" value="rve"/>
    <property type="match status" value="2"/>
</dbReference>
<evidence type="ECO:0000313" key="9">
    <source>
        <dbReference type="EMBL" id="CAN61965.1"/>
    </source>
</evidence>
<feature type="region of interest" description="Disordered" evidence="7">
    <location>
        <begin position="1360"/>
        <end position="1379"/>
    </location>
</feature>
<evidence type="ECO:0000256" key="7">
    <source>
        <dbReference type="SAM" id="MobiDB-lite"/>
    </source>
</evidence>
<dbReference type="InterPro" id="IPR043502">
    <property type="entry name" value="DNA/RNA_pol_sf"/>
</dbReference>
<organism evidence="9">
    <name type="scientific">Vitis vinifera</name>
    <name type="common">Grape</name>
    <dbReference type="NCBI Taxonomy" id="29760"/>
    <lineage>
        <taxon>Eukaryota</taxon>
        <taxon>Viridiplantae</taxon>
        <taxon>Streptophyta</taxon>
        <taxon>Embryophyta</taxon>
        <taxon>Tracheophyta</taxon>
        <taxon>Spermatophyta</taxon>
        <taxon>Magnoliopsida</taxon>
        <taxon>eudicotyledons</taxon>
        <taxon>Gunneridae</taxon>
        <taxon>Pentapetalae</taxon>
        <taxon>rosids</taxon>
        <taxon>Vitales</taxon>
        <taxon>Vitaceae</taxon>
        <taxon>Viteae</taxon>
        <taxon>Vitis</taxon>
    </lineage>
</organism>
<feature type="compositionally biased region" description="Basic and acidic residues" evidence="7">
    <location>
        <begin position="926"/>
        <end position="947"/>
    </location>
</feature>
<keyword evidence="3" id="KW-0540">Nuclease</keyword>
<feature type="compositionally biased region" description="Polar residues" evidence="7">
    <location>
        <begin position="952"/>
        <end position="961"/>
    </location>
</feature>
<evidence type="ECO:0000256" key="4">
    <source>
        <dbReference type="ARBA" id="ARBA00022759"/>
    </source>
</evidence>
<dbReference type="InterPro" id="IPR043128">
    <property type="entry name" value="Rev_trsase/Diguanyl_cyclase"/>
</dbReference>
<proteinExistence type="predicted"/>
<feature type="domain" description="Integrase catalytic" evidence="8">
    <location>
        <begin position="2425"/>
        <end position="2593"/>
    </location>
</feature>
<feature type="domain" description="Integrase catalytic" evidence="8">
    <location>
        <begin position="615"/>
        <end position="774"/>
    </location>
</feature>
<feature type="region of interest" description="Disordered" evidence="7">
    <location>
        <begin position="1291"/>
        <end position="1312"/>
    </location>
</feature>
<dbReference type="InterPro" id="IPR012337">
    <property type="entry name" value="RNaseH-like_sf"/>
</dbReference>
<dbReference type="SUPFAM" id="SSF53098">
    <property type="entry name" value="Ribonuclease H-like"/>
    <property type="match status" value="2"/>
</dbReference>
<feature type="region of interest" description="Disordered" evidence="7">
    <location>
        <begin position="924"/>
        <end position="963"/>
    </location>
</feature>
<dbReference type="InterPro" id="IPR005162">
    <property type="entry name" value="Retrotrans_gag_dom"/>
</dbReference>
<evidence type="ECO:0000259" key="8">
    <source>
        <dbReference type="PROSITE" id="PS50994"/>
    </source>
</evidence>
<keyword evidence="2" id="KW-0548">Nucleotidyltransferase</keyword>
<dbReference type="InterPro" id="IPR001584">
    <property type="entry name" value="Integrase_cat-core"/>
</dbReference>
<dbReference type="CDD" id="cd09274">
    <property type="entry name" value="RNase_HI_RT_Ty3"/>
    <property type="match status" value="2"/>
</dbReference>
<keyword evidence="6" id="KW-0695">RNA-directed DNA polymerase</keyword>
<dbReference type="FunFam" id="3.30.70.270:FF:000003">
    <property type="entry name" value="Transposon Ty3-G Gag-Pol polyprotein"/>
    <property type="match status" value="1"/>
</dbReference>
<feature type="compositionally biased region" description="Basic and acidic residues" evidence="7">
    <location>
        <begin position="1361"/>
        <end position="1379"/>
    </location>
</feature>
<evidence type="ECO:0000256" key="5">
    <source>
        <dbReference type="ARBA" id="ARBA00022801"/>
    </source>
</evidence>
<dbReference type="InterPro" id="IPR000477">
    <property type="entry name" value="RT_dom"/>
</dbReference>
<keyword evidence="1" id="KW-0808">Transferase</keyword>
<gene>
    <name evidence="9" type="ORF">VITISV_031520</name>
</gene>
<dbReference type="GO" id="GO:0004519">
    <property type="term" value="F:endonuclease activity"/>
    <property type="evidence" value="ECO:0007669"/>
    <property type="project" value="UniProtKB-KW"/>
</dbReference>
<dbReference type="EMBL" id="AM477566">
    <property type="protein sequence ID" value="CAN61965.1"/>
    <property type="molecule type" value="Genomic_DNA"/>
</dbReference>
<dbReference type="GO" id="GO:0003964">
    <property type="term" value="F:RNA-directed DNA polymerase activity"/>
    <property type="evidence" value="ECO:0007669"/>
    <property type="project" value="UniProtKB-KW"/>
</dbReference>
<dbReference type="InterPro" id="IPR036397">
    <property type="entry name" value="RNaseH_sf"/>
</dbReference>
<dbReference type="FunFam" id="3.30.70.270:FF:000020">
    <property type="entry name" value="Transposon Tf2-6 polyprotein-like Protein"/>
    <property type="match status" value="1"/>
</dbReference>
<dbReference type="PANTHER" id="PTHR37984:SF5">
    <property type="entry name" value="PROTEIN NYNRIN-LIKE"/>
    <property type="match status" value="1"/>
</dbReference>
<dbReference type="Gene3D" id="3.30.70.270">
    <property type="match status" value="4"/>
</dbReference>
<evidence type="ECO:0000256" key="2">
    <source>
        <dbReference type="ARBA" id="ARBA00022695"/>
    </source>
</evidence>
<keyword evidence="4" id="KW-0255">Endonuclease</keyword>
<feature type="region of interest" description="Disordered" evidence="7">
    <location>
        <begin position="1"/>
        <end position="32"/>
    </location>
</feature>
<dbReference type="InterPro" id="IPR041373">
    <property type="entry name" value="RT_RNaseH"/>
</dbReference>
<sequence>MEATPKDQHSHHGHQDNPNAFKSMRDRMNPPRMSAPSCIVPPTKQLVIRPHIVPLLPTFHRIESENPYAHIKEFEDVCNTFQEGGASIDFMRLKLFPFTLKDKVKIWLNSLRPRSIQTWTDLQAEFLKKFFPTHTTNGLKRQISNFSAKKNEKFYECWERYMEAINACPHHGFDTWLLVSYCYDGMSSSMKQLLETMCGGDFMSKNPEEAMDFLNYVAEVSKGWDEPNKEEVGKAKSQPNTFNAKAGMYTLNEDIDMKAKVAAMTRRLDELELKKIREVYFQRYMLSIFSDMVERIMEVFMDDITIYGSTFEECLVNLEAVLNRCIEKDLVLNWEKCHFMVQQEIVLGHIISKKGIEVDKAKVELIIKLLTPTTVKGVRQFLGHAGFYRRLIKDFSELSKPLCELLGVALSQREDGKPYVIYYASKTLNEAQRNYTTTEKELLVVVFALDKFRAYLVGSFIVVFTDHSALKYLLTKQDAKARLIRWILLLQEFNLQIKDKKEVENVVADHLSRLAIAHNSHESLMLLEDAPWYAHIANYLVTGEVPSEWKAQDRKYFFAKIHAYYWEEPFLFKYCAVQIIRKCVPEQEQQGILSHFHESACGGHFASQKTTMKVLQSVDLFDVWAIDFMGPFPMSFGNSYILVGVDYVSKWVEAIPFKQNDHRVVLKFLKVNIFSRFGVPKAIISDGVTHFCNKPFETLLAKYGVKHKVATPYHPQTFGQVELANKEIKNILMKVVNTSRRDWSVKLHDSLWAYRTVYKTILGMSPYRLVYGKACHLPMEVEYKAWWAIKKVNMDLNRAGMKRCLDLNEMEELRNDAYINSKVEKQRMKRWHDQLISNNEFRKGQRVLLYDSRIHIFPGKLKSRWIGPFIIHQVHLNGVVELLNSNSTDTFKVNGHHLKPFMEPFNQDKEESFQLAKKLSKLRNPKILEDPLQRKPRRRVSEEDHPAHLHTRGSQTPSPSARNIRPRASLARDSMFEAPQAPTIPPSEGGVLRSPPQQRYETRRPPTTPEASNLHLKKSIRRPPAKKAGSMTTHRVRDSTIIHFIIDGCHGILGARHIVEALHIPYKPMSPTDYREWAHFSQSDMVCILSRGTSTRSFPFRKELPPSMFLLDVLLCSNIFPVQHMVQRRGAILEALFKISEGFYFGPHHLIMTSLLYFEEKVHRKKIQRANAIPLLFPRLLYQILEHLGYPFEPQLERRRICRGIFTLNKWNHMTAYVAPPRAPARPAHPEIPQDEAVKSAFGCEMVSFMLQNFAALLHDCEILLKLPDICDRHFDIFCFRYLMSKSPNSPYHNQGTPAGHESAETPIGNHESNDAIAGEVDTSCVCQIGYEIVEEGLLNVKHLMNKELELSLNIMETTPEDQHSHHGHQDNPNEFRSMRDRIHPPQQLVIRPHIVPLLQTFHGMENENPYAHIKEFEDVCNTFQEGGASIDLMRLKLFPFTLKDKAKIWLNSLRPRSIRTWSDLQAEFLKKFFPTHKTNGLKRQISNFLAKKNERFYECWERYMEAINACPHHGFDTWLLVSYFYDGMFSSMKQLLETMCGGDFMSKNPKEAMDFLSYVAEVSRGWDEPNKGEVGKMKPQPNAFHVKGGMYTLNEDVDMKAKFAAMTRRLEELELKKMHEVQAVVETTVQVKPCSICQSYEHLVDEYPTIPVAREMFGDQANVIGQFKPSSNASYGNTYNSSWSNYPNFSWKPRAPQYQQLAQPSQQASSLEQAIVNLSKVVGDFVRDQKSINAQLRQRIDSVESTLNKRMDRMQNDLSQKIDNLQYLIQAHNLTQCKRRVDFLLNLTKTPRVSMKWKLMRENLHRNGLMQLTFGNMTLELNIFYMSKKLITPEEEEGPEELCIIDTLVEEHCNQNMQDKLNESLEDLEEGLSEPANVLATLQVWRRKEEILPLFNKEEAQEVVKEEIPKLNLKPLPMELKYTCKKAIGWQISDLKGISPLVCTHHIYMEEEAKPIRQPQRRLNPHFQEVVRAEVLKLLQAGIIYPISDSPWVSPTQVVPKKSGITMVQNENGEEIATRLTSGWRVCIDYRKLNVVTRKDHFPLPFIDQVLERVFGHHFYCFLDGYSGRMPFGLCNAPATFQRCMLSIFSDMVERIMEVFIDDITIYGGTFEECLVNLEAVLNRCIEKDLVLNWEKCHFMVHQGIVLGRIISEKGIEVDKAKVELIVKLPSPTTVKGVRQFLGHAGFYRRFIKDFSKLSKPLCELLAKDAKFIWDERCQMSFDQLKQFLTTAPIVRAPNWQLPFDVMCDASDFAIGAVPGQREDGKPYVIYYASKTLNEAQRNYTTTKKELLAMVFALDKFRAYLVGSFIIVFTDHSALKYLLTKQDAKARLIRWILLLQEFDLQIRDKKGVENVVADHLSRLAIAHNSHVSPINDDFPEESLMLLEKTPWYAHIANYLVTGEVPSEWKAQDRKHFFVKIHAYYWEEPFLFKYCADQIIRKCGIDFMGPFPMSFGNSYILVGVDYVSKWVEAISYKHNDHRVVLKFLKENIFSRFGVPKAIISDGGTHFCNKPFETLLAKYGVKHKVATPYHPQTSEQVELANKEIKNILMKVVITSIKDWSIKLHDSLWAYRIAYKTILGMSPYRLVYVKACHLPVEVEYKAWWAIKRLNMDLIRVRAKRCLDLNEMEELRNDAYINSKVAKQRMKRWHDQLISNKELRKGQRVLLYDSRLHIFPGKLKSRWMIDSCPIGVSADSCPAGAP</sequence>
<dbReference type="InterPro" id="IPR050951">
    <property type="entry name" value="Retrovirus_Pol_polyprotein"/>
</dbReference>
<dbReference type="Pfam" id="PF17917">
    <property type="entry name" value="RT_RNaseH"/>
    <property type="match status" value="2"/>
</dbReference>
<dbReference type="SUPFAM" id="SSF56672">
    <property type="entry name" value="DNA/RNA polymerases"/>
    <property type="match status" value="2"/>
</dbReference>
<dbReference type="GO" id="GO:0016787">
    <property type="term" value="F:hydrolase activity"/>
    <property type="evidence" value="ECO:0007669"/>
    <property type="project" value="UniProtKB-KW"/>
</dbReference>
<keyword evidence="5" id="KW-0378">Hydrolase</keyword>
<evidence type="ECO:0000256" key="6">
    <source>
        <dbReference type="ARBA" id="ARBA00022918"/>
    </source>
</evidence>
<dbReference type="Gene3D" id="3.30.420.10">
    <property type="entry name" value="Ribonuclease H-like superfamily/Ribonuclease H"/>
    <property type="match status" value="2"/>
</dbReference>
<dbReference type="Pfam" id="PF03732">
    <property type="entry name" value="Retrotrans_gag"/>
    <property type="match status" value="2"/>
</dbReference>
<feature type="compositionally biased region" description="Basic and acidic residues" evidence="7">
    <location>
        <begin position="1"/>
        <end position="15"/>
    </location>
</feature>
<accession>A5C0C2</accession>
<dbReference type="CDD" id="cd01647">
    <property type="entry name" value="RT_LTR"/>
    <property type="match status" value="1"/>
</dbReference>
<evidence type="ECO:0000256" key="3">
    <source>
        <dbReference type="ARBA" id="ARBA00022722"/>
    </source>
</evidence>
<dbReference type="FunFam" id="3.30.420.10:FF:000032">
    <property type="entry name" value="Retrovirus-related Pol polyprotein from transposon 297-like Protein"/>
    <property type="match status" value="2"/>
</dbReference>